<gene>
    <name evidence="1" type="ORF">GUJ93_ZPchr0008g12874</name>
</gene>
<accession>A0A8J5RHU9</accession>
<dbReference type="Proteomes" id="UP000729402">
    <property type="component" value="Unassembled WGS sequence"/>
</dbReference>
<name>A0A8J5RHU9_ZIZPA</name>
<evidence type="ECO:0000313" key="1">
    <source>
        <dbReference type="EMBL" id="KAG8045265.1"/>
    </source>
</evidence>
<comment type="caution">
    <text evidence="1">The sequence shown here is derived from an EMBL/GenBank/DDBJ whole genome shotgun (WGS) entry which is preliminary data.</text>
</comment>
<organism evidence="1 2">
    <name type="scientific">Zizania palustris</name>
    <name type="common">Northern wild rice</name>
    <dbReference type="NCBI Taxonomy" id="103762"/>
    <lineage>
        <taxon>Eukaryota</taxon>
        <taxon>Viridiplantae</taxon>
        <taxon>Streptophyta</taxon>
        <taxon>Embryophyta</taxon>
        <taxon>Tracheophyta</taxon>
        <taxon>Spermatophyta</taxon>
        <taxon>Magnoliopsida</taxon>
        <taxon>Liliopsida</taxon>
        <taxon>Poales</taxon>
        <taxon>Poaceae</taxon>
        <taxon>BOP clade</taxon>
        <taxon>Oryzoideae</taxon>
        <taxon>Oryzeae</taxon>
        <taxon>Zizaniinae</taxon>
        <taxon>Zizania</taxon>
    </lineage>
</organism>
<dbReference type="EMBL" id="JAAALK010000290">
    <property type="protein sequence ID" value="KAG8045265.1"/>
    <property type="molecule type" value="Genomic_DNA"/>
</dbReference>
<protein>
    <submittedName>
        <fullName evidence="1">Uncharacterized protein</fullName>
    </submittedName>
</protein>
<sequence length="75" mass="8156">MACSSQERPETVNAEVLKSLPDCSQRRESSMAKGCAGNHTTHAANNLTELDGLMSRELCHINSLPARALWSNSVE</sequence>
<evidence type="ECO:0000313" key="2">
    <source>
        <dbReference type="Proteomes" id="UP000729402"/>
    </source>
</evidence>
<dbReference type="AlphaFoldDB" id="A0A8J5RHU9"/>
<proteinExistence type="predicted"/>
<reference evidence="1" key="1">
    <citation type="journal article" date="2021" name="bioRxiv">
        <title>Whole Genome Assembly and Annotation of Northern Wild Rice, Zizania palustris L., Supports a Whole Genome Duplication in the Zizania Genus.</title>
        <authorList>
            <person name="Haas M."/>
            <person name="Kono T."/>
            <person name="Macchietto M."/>
            <person name="Millas R."/>
            <person name="McGilp L."/>
            <person name="Shao M."/>
            <person name="Duquette J."/>
            <person name="Hirsch C.N."/>
            <person name="Kimball J."/>
        </authorList>
    </citation>
    <scope>NUCLEOTIDE SEQUENCE</scope>
    <source>
        <tissue evidence="1">Fresh leaf tissue</tissue>
    </source>
</reference>
<keyword evidence="2" id="KW-1185">Reference proteome</keyword>
<reference evidence="1" key="2">
    <citation type="submission" date="2021-02" db="EMBL/GenBank/DDBJ databases">
        <authorList>
            <person name="Kimball J.A."/>
            <person name="Haas M.W."/>
            <person name="Macchietto M."/>
            <person name="Kono T."/>
            <person name="Duquette J."/>
            <person name="Shao M."/>
        </authorList>
    </citation>
    <scope>NUCLEOTIDE SEQUENCE</scope>
    <source>
        <tissue evidence="1">Fresh leaf tissue</tissue>
    </source>
</reference>